<reference evidence="1" key="1">
    <citation type="submission" date="2019-09" db="EMBL/GenBank/DDBJ databases">
        <title>Characterisation of the sponge microbiome using genome-centric metagenomics.</title>
        <authorList>
            <person name="Engelberts J.P."/>
            <person name="Robbins S.J."/>
            <person name="De Goeij J.M."/>
            <person name="Aranda M."/>
            <person name="Bell S.C."/>
            <person name="Webster N.S."/>
        </authorList>
    </citation>
    <scope>NUCLEOTIDE SEQUENCE</scope>
    <source>
        <strain evidence="1">SB0664_bin_27</strain>
    </source>
</reference>
<dbReference type="AlphaFoldDB" id="A0A6B0YWB5"/>
<sequence>MPVPPADCSTKSTIYDLLTPFMIDWEQIDPCAWTAIQMRFDADAPDTAQLKLILTTSDELKMAEDKRYLRLKPTVSGLWKSFPLVALQGDVDLVHFRVYVILAFFAKSMNLQTTALRFETNEGSGGARSRIGTHNFCHVQFCRKIGKFGSLVPSWFPDSQVAFPLDARCQISLVLSMLVSLYGAREVWDKLGDVVDVTHFRKLRAFRCVVMPEGSCQI</sequence>
<dbReference type="EMBL" id="VXRG01000147">
    <property type="protein sequence ID" value="MXY95356.1"/>
    <property type="molecule type" value="Genomic_DNA"/>
</dbReference>
<gene>
    <name evidence="1" type="ORF">F4Y42_18095</name>
</gene>
<proteinExistence type="predicted"/>
<name>A0A6B0YWB5_9CHLR</name>
<protein>
    <submittedName>
        <fullName evidence="1">Uncharacterized protein</fullName>
    </submittedName>
</protein>
<evidence type="ECO:0000313" key="1">
    <source>
        <dbReference type="EMBL" id="MXY95356.1"/>
    </source>
</evidence>
<organism evidence="1">
    <name type="scientific">Caldilineaceae bacterium SB0664_bin_27</name>
    <dbReference type="NCBI Taxonomy" id="2605260"/>
    <lineage>
        <taxon>Bacteria</taxon>
        <taxon>Bacillati</taxon>
        <taxon>Chloroflexota</taxon>
        <taxon>Caldilineae</taxon>
        <taxon>Caldilineales</taxon>
        <taxon>Caldilineaceae</taxon>
    </lineage>
</organism>
<accession>A0A6B0YWB5</accession>
<comment type="caution">
    <text evidence="1">The sequence shown here is derived from an EMBL/GenBank/DDBJ whole genome shotgun (WGS) entry which is preliminary data.</text>
</comment>